<evidence type="ECO:0000256" key="3">
    <source>
        <dbReference type="ARBA" id="ARBA00023015"/>
    </source>
</evidence>
<organism evidence="10 11">
    <name type="scientific">Jiangella asiatica</name>
    <dbReference type="NCBI Taxonomy" id="2530372"/>
    <lineage>
        <taxon>Bacteria</taxon>
        <taxon>Bacillati</taxon>
        <taxon>Actinomycetota</taxon>
        <taxon>Actinomycetes</taxon>
        <taxon>Jiangellales</taxon>
        <taxon>Jiangellaceae</taxon>
        <taxon>Jiangella</taxon>
    </lineage>
</organism>
<evidence type="ECO:0000256" key="7">
    <source>
        <dbReference type="RuleBase" id="RU000716"/>
    </source>
</evidence>
<evidence type="ECO:0000259" key="9">
    <source>
        <dbReference type="Pfam" id="PF08281"/>
    </source>
</evidence>
<dbReference type="NCBIfam" id="TIGR02960">
    <property type="entry name" value="SigX5"/>
    <property type="match status" value="1"/>
</dbReference>
<accession>A0A4R5CIU6</accession>
<proteinExistence type="inferred from homology"/>
<dbReference type="InterPro" id="IPR032710">
    <property type="entry name" value="NTF2-like_dom_sf"/>
</dbReference>
<comment type="similarity">
    <text evidence="1 7">Belongs to the sigma-70 factor family. ECF subfamily.</text>
</comment>
<dbReference type="SUPFAM" id="SSF88946">
    <property type="entry name" value="Sigma2 domain of RNA polymerase sigma factors"/>
    <property type="match status" value="1"/>
</dbReference>
<comment type="caution">
    <text evidence="10">The sequence shown here is derived from an EMBL/GenBank/DDBJ whole genome shotgun (WGS) entry which is preliminary data.</text>
</comment>
<dbReference type="InterPro" id="IPR013325">
    <property type="entry name" value="RNA_pol_sigma_r2"/>
</dbReference>
<dbReference type="Gene3D" id="1.10.10.10">
    <property type="entry name" value="Winged helix-like DNA-binding domain superfamily/Winged helix DNA-binding domain"/>
    <property type="match status" value="1"/>
</dbReference>
<dbReference type="GO" id="GO:0003677">
    <property type="term" value="F:DNA binding"/>
    <property type="evidence" value="ECO:0007669"/>
    <property type="project" value="UniProtKB-KW"/>
</dbReference>
<dbReference type="Gene3D" id="3.10.450.50">
    <property type="match status" value="1"/>
</dbReference>
<dbReference type="InterPro" id="IPR039425">
    <property type="entry name" value="RNA_pol_sigma-70-like"/>
</dbReference>
<evidence type="ECO:0000256" key="5">
    <source>
        <dbReference type="ARBA" id="ARBA00023125"/>
    </source>
</evidence>
<keyword evidence="6 7" id="KW-0804">Transcription</keyword>
<keyword evidence="4 7" id="KW-0731">Sigma factor</keyword>
<name>A0A4R5CIU6_9ACTN</name>
<dbReference type="InterPro" id="IPR013324">
    <property type="entry name" value="RNA_pol_sigma_r3/r4-like"/>
</dbReference>
<evidence type="ECO:0000259" key="8">
    <source>
        <dbReference type="Pfam" id="PF04542"/>
    </source>
</evidence>
<dbReference type="EMBL" id="SMKZ01000076">
    <property type="protein sequence ID" value="TDD97264.1"/>
    <property type="molecule type" value="Genomic_DNA"/>
</dbReference>
<dbReference type="GO" id="GO:0016987">
    <property type="term" value="F:sigma factor activity"/>
    <property type="evidence" value="ECO:0007669"/>
    <property type="project" value="UniProtKB-KW"/>
</dbReference>
<evidence type="ECO:0000256" key="4">
    <source>
        <dbReference type="ARBA" id="ARBA00023082"/>
    </source>
</evidence>
<protein>
    <recommendedName>
        <fullName evidence="7">RNA polymerase sigma factor</fullName>
    </recommendedName>
</protein>
<dbReference type="NCBIfam" id="NF006089">
    <property type="entry name" value="PRK08241.1"/>
    <property type="match status" value="1"/>
</dbReference>
<dbReference type="InterPro" id="IPR036388">
    <property type="entry name" value="WH-like_DNA-bd_sf"/>
</dbReference>
<gene>
    <name evidence="10" type="ORF">E1269_29855</name>
</gene>
<dbReference type="InterPro" id="IPR014284">
    <property type="entry name" value="RNA_pol_sigma-70_dom"/>
</dbReference>
<evidence type="ECO:0000313" key="11">
    <source>
        <dbReference type="Proteomes" id="UP000294739"/>
    </source>
</evidence>
<dbReference type="PROSITE" id="PS01063">
    <property type="entry name" value="SIGMA70_ECF"/>
    <property type="match status" value="1"/>
</dbReference>
<dbReference type="NCBIfam" id="TIGR02937">
    <property type="entry name" value="sigma70-ECF"/>
    <property type="match status" value="1"/>
</dbReference>
<dbReference type="SUPFAM" id="SSF54427">
    <property type="entry name" value="NTF2-like"/>
    <property type="match status" value="1"/>
</dbReference>
<sequence>MSRAEAFRRELLAHCYRMTGSVDDAEDLVQETYLRAWRSCDGFEGRSSLRTWLYRIATNACLNAVRRSDRRTVPVGLGAGPDGGAESAAAGVGWLQPLPDALVTPESADPAAVAVARDGVRLALVAGLQHLSPRQRAVLLLRDVLALPAAEVAAALELNVGAVKSLLQRARARLREVEPRMDDTLEPTDPRARELLALYMSAFETADADAFSRALRADAVIEMPAAQTWFSGKRACVAFLIDDVVGAPGTWRTLPTVANGQPALAAYELGPDGAFDGFGLGVVSASAAGIARVTVFGHPSLLPRFGLPSSLGR</sequence>
<dbReference type="Proteomes" id="UP000294739">
    <property type="component" value="Unassembled WGS sequence"/>
</dbReference>
<comment type="subunit">
    <text evidence="2">Interacts transiently with the RNA polymerase catalytic core formed by RpoA, RpoB, RpoC and RpoZ (2 alpha, 1 beta, 1 beta' and 1 omega subunit) to form the RNA polymerase holoenzyme that can initiate transcription.</text>
</comment>
<dbReference type="InterPro" id="IPR000838">
    <property type="entry name" value="RNA_pol_sigma70_ECF_CS"/>
</dbReference>
<dbReference type="PANTHER" id="PTHR43133">
    <property type="entry name" value="RNA POLYMERASE ECF-TYPE SIGMA FACTO"/>
    <property type="match status" value="1"/>
</dbReference>
<evidence type="ECO:0000256" key="2">
    <source>
        <dbReference type="ARBA" id="ARBA00011344"/>
    </source>
</evidence>
<dbReference type="Pfam" id="PF08281">
    <property type="entry name" value="Sigma70_r4_2"/>
    <property type="match status" value="1"/>
</dbReference>
<dbReference type="OrthoDB" id="6689546at2"/>
<dbReference type="PANTHER" id="PTHR43133:SF65">
    <property type="entry name" value="ECF RNA POLYMERASE SIGMA FACTOR SIGG"/>
    <property type="match status" value="1"/>
</dbReference>
<dbReference type="InterPro" id="IPR007627">
    <property type="entry name" value="RNA_pol_sigma70_r2"/>
</dbReference>
<dbReference type="Pfam" id="PF04542">
    <property type="entry name" value="Sigma70_r2"/>
    <property type="match status" value="1"/>
</dbReference>
<evidence type="ECO:0000256" key="1">
    <source>
        <dbReference type="ARBA" id="ARBA00010641"/>
    </source>
</evidence>
<feature type="domain" description="RNA polymerase sigma factor 70 region 4 type 2" evidence="9">
    <location>
        <begin position="123"/>
        <end position="174"/>
    </location>
</feature>
<dbReference type="SUPFAM" id="SSF88659">
    <property type="entry name" value="Sigma3 and sigma4 domains of RNA polymerase sigma factors"/>
    <property type="match status" value="1"/>
</dbReference>
<keyword evidence="11" id="KW-1185">Reference proteome</keyword>
<dbReference type="InParanoid" id="A0A4R5CIU6"/>
<dbReference type="GO" id="GO:0006352">
    <property type="term" value="P:DNA-templated transcription initiation"/>
    <property type="evidence" value="ECO:0007669"/>
    <property type="project" value="InterPro"/>
</dbReference>
<dbReference type="AlphaFoldDB" id="A0A4R5CIU6"/>
<keyword evidence="5 7" id="KW-0238">DNA-binding</keyword>
<dbReference type="GO" id="GO:0006950">
    <property type="term" value="P:response to stress"/>
    <property type="evidence" value="ECO:0007669"/>
    <property type="project" value="UniProtKB-ARBA"/>
</dbReference>
<evidence type="ECO:0000256" key="6">
    <source>
        <dbReference type="ARBA" id="ARBA00023163"/>
    </source>
</evidence>
<dbReference type="InterPro" id="IPR014305">
    <property type="entry name" value="RNA_pol_sigma-G_actinobac"/>
</dbReference>
<dbReference type="InterPro" id="IPR013249">
    <property type="entry name" value="RNA_pol_sigma70_r4_t2"/>
</dbReference>
<reference evidence="10 11" key="1">
    <citation type="submission" date="2019-03" db="EMBL/GenBank/DDBJ databases">
        <title>Draft genome sequences of novel Actinobacteria.</title>
        <authorList>
            <person name="Sahin N."/>
            <person name="Ay H."/>
            <person name="Saygin H."/>
        </authorList>
    </citation>
    <scope>NUCLEOTIDE SEQUENCE [LARGE SCALE GENOMIC DNA]</scope>
    <source>
        <strain evidence="10 11">5K138</strain>
    </source>
</reference>
<evidence type="ECO:0000313" key="10">
    <source>
        <dbReference type="EMBL" id="TDD97264.1"/>
    </source>
</evidence>
<dbReference type="Gene3D" id="1.10.1740.10">
    <property type="match status" value="1"/>
</dbReference>
<keyword evidence="3 7" id="KW-0805">Transcription regulation</keyword>
<feature type="domain" description="RNA polymerase sigma-70 region 2" evidence="8">
    <location>
        <begin position="5"/>
        <end position="71"/>
    </location>
</feature>